<evidence type="ECO:0000313" key="3">
    <source>
        <dbReference type="Proteomes" id="UP000628840"/>
    </source>
</evidence>
<dbReference type="AlphaFoldDB" id="A0A830F533"/>
<dbReference type="NCBIfam" id="TIGR00176">
    <property type="entry name" value="mobB"/>
    <property type="match status" value="1"/>
</dbReference>
<dbReference type="RefSeq" id="WP_188883993.1">
    <property type="nucleotide sequence ID" value="NZ_BMPF01000003.1"/>
</dbReference>
<evidence type="ECO:0000259" key="1">
    <source>
        <dbReference type="Pfam" id="PF03205"/>
    </source>
</evidence>
<proteinExistence type="predicted"/>
<keyword evidence="3" id="KW-1185">Reference proteome</keyword>
<dbReference type="GO" id="GO:0005525">
    <property type="term" value="F:GTP binding"/>
    <property type="evidence" value="ECO:0007669"/>
    <property type="project" value="InterPro"/>
</dbReference>
<dbReference type="InterPro" id="IPR004435">
    <property type="entry name" value="MobB_dom"/>
</dbReference>
<dbReference type="Gene3D" id="3.40.50.300">
    <property type="entry name" value="P-loop containing nucleotide triphosphate hydrolases"/>
    <property type="match status" value="1"/>
</dbReference>
<accession>A0A830F533</accession>
<organism evidence="2 3">
    <name type="scientific">Halarchaeum grantii</name>
    <dbReference type="NCBI Taxonomy" id="1193105"/>
    <lineage>
        <taxon>Archaea</taxon>
        <taxon>Methanobacteriati</taxon>
        <taxon>Methanobacteriota</taxon>
        <taxon>Stenosarchaea group</taxon>
        <taxon>Halobacteria</taxon>
        <taxon>Halobacteriales</taxon>
        <taxon>Halobacteriaceae</taxon>
    </lineage>
</organism>
<dbReference type="EMBL" id="BMPF01000003">
    <property type="protein sequence ID" value="GGL39559.1"/>
    <property type="molecule type" value="Genomic_DNA"/>
</dbReference>
<dbReference type="PANTHER" id="PTHR40072">
    <property type="entry name" value="MOLYBDOPTERIN-GUANINE DINUCLEOTIDE BIOSYNTHESIS ADAPTER PROTEIN-RELATED"/>
    <property type="match status" value="1"/>
</dbReference>
<dbReference type="OrthoDB" id="9014at2157"/>
<gene>
    <name evidence="2" type="ORF">GCM10009037_24160</name>
</gene>
<feature type="domain" description="Molybdopterin-guanine dinucleotide biosynthesis protein B (MobB)" evidence="1">
    <location>
        <begin position="3"/>
        <end position="114"/>
    </location>
</feature>
<reference evidence="2 3" key="1">
    <citation type="journal article" date="2019" name="Int. J. Syst. Evol. Microbiol.">
        <title>The Global Catalogue of Microorganisms (GCM) 10K type strain sequencing project: providing services to taxonomists for standard genome sequencing and annotation.</title>
        <authorList>
            <consortium name="The Broad Institute Genomics Platform"/>
            <consortium name="The Broad Institute Genome Sequencing Center for Infectious Disease"/>
            <person name="Wu L."/>
            <person name="Ma J."/>
        </authorList>
    </citation>
    <scope>NUCLEOTIDE SEQUENCE [LARGE SCALE GENOMIC DNA]</scope>
    <source>
        <strain evidence="2 3">JCM 19585</strain>
    </source>
</reference>
<dbReference type="GO" id="GO:0006777">
    <property type="term" value="P:Mo-molybdopterin cofactor biosynthetic process"/>
    <property type="evidence" value="ECO:0007669"/>
    <property type="project" value="InterPro"/>
</dbReference>
<evidence type="ECO:0000313" key="2">
    <source>
        <dbReference type="EMBL" id="GGL39559.1"/>
    </source>
</evidence>
<name>A0A830F533_9EURY</name>
<dbReference type="PANTHER" id="PTHR40072:SF1">
    <property type="entry name" value="MOLYBDOPTERIN-GUANINE DINUCLEOTIDE BIOSYNTHESIS ADAPTER PROTEIN"/>
    <property type="match status" value="1"/>
</dbReference>
<comment type="caution">
    <text evidence="2">The sequence shown here is derived from an EMBL/GenBank/DDBJ whole genome shotgun (WGS) entry which is preliminary data.</text>
</comment>
<sequence length="151" mass="15481">MKVVGIVGPSDAGKTTLVERLVPALAEHGPVGTVKSIHHDVELDEAGKDTHRHRTAGAERVVGVTPSLTATFRSVGKDDGGEGEALARALDEFDDAAFVLVEGFADSPHPKIAVGDVAEDALGGRVLARVTDGESADVAALVAAVRALEDA</sequence>
<dbReference type="Pfam" id="PF03205">
    <property type="entry name" value="MobB"/>
    <property type="match status" value="1"/>
</dbReference>
<dbReference type="InterPro" id="IPR027417">
    <property type="entry name" value="P-loop_NTPase"/>
</dbReference>
<dbReference type="InterPro" id="IPR052539">
    <property type="entry name" value="MGD_biosynthesis_adapter"/>
</dbReference>
<dbReference type="SUPFAM" id="SSF52540">
    <property type="entry name" value="P-loop containing nucleoside triphosphate hydrolases"/>
    <property type="match status" value="1"/>
</dbReference>
<dbReference type="Proteomes" id="UP000628840">
    <property type="component" value="Unassembled WGS sequence"/>
</dbReference>
<protein>
    <recommendedName>
        <fullName evidence="1">Molybdopterin-guanine dinucleotide biosynthesis protein B (MobB) domain-containing protein</fullName>
    </recommendedName>
</protein>